<evidence type="ECO:0000259" key="16">
    <source>
        <dbReference type="Pfam" id="PF00755"/>
    </source>
</evidence>
<dbReference type="PANTHER" id="PTHR22589">
    <property type="entry name" value="CARNITINE O-ACYLTRANSFERASE"/>
    <property type="match status" value="1"/>
</dbReference>
<dbReference type="KEGG" id="alim:106522589"/>
<keyword evidence="4" id="KW-0813">Transport</keyword>
<dbReference type="FunFam" id="3.30.559.70:FF:000006">
    <property type="entry name" value="Peroxisomal carnitine O-octanoyltransferase"/>
    <property type="match status" value="1"/>
</dbReference>
<dbReference type="InParanoid" id="A0A2I4BTS5"/>
<dbReference type="OrthoDB" id="240216at2759"/>
<dbReference type="InterPro" id="IPR042231">
    <property type="entry name" value="Cho/carn_acyl_trans_2"/>
</dbReference>
<dbReference type="GO" id="GO:0005777">
    <property type="term" value="C:peroxisome"/>
    <property type="evidence" value="ECO:0007669"/>
    <property type="project" value="UniProtKB-SubCell"/>
</dbReference>
<dbReference type="InterPro" id="IPR023213">
    <property type="entry name" value="CAT-like_dom_sf"/>
</dbReference>
<dbReference type="PANTHER" id="PTHR22589:SF67">
    <property type="entry name" value="PEROXISOMAL CARNITINE O-OCTANOYLTRANSFERASE"/>
    <property type="match status" value="1"/>
</dbReference>
<feature type="domain" description="Choline/carnitine acyltransferase" evidence="16">
    <location>
        <begin position="23"/>
        <end position="595"/>
    </location>
</feature>
<dbReference type="Gene3D" id="1.10.275.20">
    <property type="entry name" value="Choline/Carnitine o-acyltransferase"/>
    <property type="match status" value="1"/>
</dbReference>
<evidence type="ECO:0000256" key="4">
    <source>
        <dbReference type="ARBA" id="ARBA00022448"/>
    </source>
</evidence>
<sequence>MASRLAEIAPERTFQYQNILPPLPVPTLESTLSKYLDAVRPFASEKEFRSTVDIIRKFREGVGKDLHQKLLQRAESKRNWLEEWWLDTAYLEVRMPSQLNVNFGGPGPYLEHVWPPAEGVALQRASIITWHTLQYWNLLCTERLAPQKAGKTPWDMDQFRMLFCTCKVPGVKKDTIRNYFKTESEGPCPSHLVVMCRGRIFTFDALFDGQILTPPEILRQLSYVKQCCEREREGDGVSALTSEERSRWAKAREHLISIDLHNKTILETIESSLFVLSLDETKPYSTPENYTNLTAAALTGDPTIRWGDKSYNSIVFEDGTFGSTCDHAPYDAMVLVSMCWYLDEQIRAAEGQWKGSDEVRQLPLPEELLFTVDEKVVSDINHAKQQYLESTQDLQIVCYAFTAFGKKAIKEKKLHPDTFVQLAMQLAYYKKHKKPGSCYETATTRRFYHGRTETMRPCTQEAMTWCRAMTDPTCDVSVRRKAMLSAFEKHNKLMSEAQEGNGFDRHLLGMYLIAKEAGLPTPQLFTDPLYSRSGSGGNFVLSSSLVGYTTVLGAVAPMVKQGYGFFYRIRDDRIVISVTAWKSCHETDAAVLFNHFSSSLHELLHLATMSQL</sequence>
<evidence type="ECO:0000256" key="9">
    <source>
        <dbReference type="ARBA" id="ARBA00023140"/>
    </source>
</evidence>
<keyword evidence="8" id="KW-0443">Lipid metabolism</keyword>
<gene>
    <name evidence="18" type="primary">crot</name>
</gene>
<evidence type="ECO:0000256" key="10">
    <source>
        <dbReference type="ARBA" id="ARBA00023315"/>
    </source>
</evidence>
<evidence type="ECO:0000256" key="2">
    <source>
        <dbReference type="ARBA" id="ARBA00005005"/>
    </source>
</evidence>
<comment type="catalytic activity">
    <reaction evidence="11">
        <text>4,8-dimethylnonanoyl-CoA + (R)-carnitine = O-4,8-dimethylnonanoyl-(R)-carnitine + CoA</text>
        <dbReference type="Rhea" id="RHEA:44860"/>
        <dbReference type="ChEBI" id="CHEBI:16347"/>
        <dbReference type="ChEBI" id="CHEBI:57287"/>
        <dbReference type="ChEBI" id="CHEBI:77061"/>
        <dbReference type="ChEBI" id="CHEBI:84654"/>
    </reaction>
</comment>
<dbReference type="GeneID" id="106522589"/>
<evidence type="ECO:0000256" key="3">
    <source>
        <dbReference type="ARBA" id="ARBA00005232"/>
    </source>
</evidence>
<protein>
    <recommendedName>
        <fullName evidence="14">Peroxisomal carnitine O-octanoyltransferase</fullName>
        <ecNumber evidence="13">2.3.1.137</ecNumber>
    </recommendedName>
</protein>
<dbReference type="Gene3D" id="3.30.559.10">
    <property type="entry name" value="Chloramphenicol acetyltransferase-like domain"/>
    <property type="match status" value="1"/>
</dbReference>
<dbReference type="Proteomes" id="UP000192220">
    <property type="component" value="Unplaced"/>
</dbReference>
<evidence type="ECO:0000256" key="15">
    <source>
        <dbReference type="PIRSR" id="PIRSR600542-1"/>
    </source>
</evidence>
<feature type="active site" description="Proton acceptor" evidence="15">
    <location>
        <position position="327"/>
    </location>
</feature>
<proteinExistence type="inferred from homology"/>
<comment type="catalytic activity">
    <reaction evidence="12">
        <text>octanoyl-CoA + (R)-carnitine = O-octanoyl-(R)-carnitine + CoA</text>
        <dbReference type="Rhea" id="RHEA:17177"/>
        <dbReference type="ChEBI" id="CHEBI:16347"/>
        <dbReference type="ChEBI" id="CHEBI:18102"/>
        <dbReference type="ChEBI" id="CHEBI:57287"/>
        <dbReference type="ChEBI" id="CHEBI:57386"/>
        <dbReference type="EC" id="2.3.1.137"/>
    </reaction>
</comment>
<keyword evidence="9" id="KW-0576">Peroxisome</keyword>
<evidence type="ECO:0000256" key="14">
    <source>
        <dbReference type="ARBA" id="ARBA00067184"/>
    </source>
</evidence>
<keyword evidence="5" id="KW-0808">Transferase</keyword>
<keyword evidence="6" id="KW-0276">Fatty acid metabolism</keyword>
<reference evidence="18" key="1">
    <citation type="submission" date="2025-08" db="UniProtKB">
        <authorList>
            <consortium name="RefSeq"/>
        </authorList>
    </citation>
    <scope>IDENTIFICATION</scope>
</reference>
<organism evidence="17 18">
    <name type="scientific">Austrofundulus limnaeus</name>
    <name type="common">Annual killifish</name>
    <dbReference type="NCBI Taxonomy" id="52670"/>
    <lineage>
        <taxon>Eukaryota</taxon>
        <taxon>Metazoa</taxon>
        <taxon>Chordata</taxon>
        <taxon>Craniata</taxon>
        <taxon>Vertebrata</taxon>
        <taxon>Euteleostomi</taxon>
        <taxon>Actinopterygii</taxon>
        <taxon>Neopterygii</taxon>
        <taxon>Teleostei</taxon>
        <taxon>Neoteleostei</taxon>
        <taxon>Acanthomorphata</taxon>
        <taxon>Ovalentaria</taxon>
        <taxon>Atherinomorphae</taxon>
        <taxon>Cyprinodontiformes</taxon>
        <taxon>Rivulidae</taxon>
        <taxon>Austrofundulus</taxon>
    </lineage>
</organism>
<evidence type="ECO:0000256" key="8">
    <source>
        <dbReference type="ARBA" id="ARBA00023098"/>
    </source>
</evidence>
<keyword evidence="10" id="KW-0012">Acyltransferase</keyword>
<evidence type="ECO:0000256" key="1">
    <source>
        <dbReference type="ARBA" id="ARBA00004275"/>
    </source>
</evidence>
<dbReference type="STRING" id="52670.A0A2I4BTS5"/>
<dbReference type="Gene3D" id="3.30.559.70">
    <property type="entry name" value="Choline/Carnitine o-acyltransferase, domain 2"/>
    <property type="match status" value="1"/>
</dbReference>
<name>A0A2I4BTS5_AUSLI</name>
<dbReference type="InterPro" id="IPR039551">
    <property type="entry name" value="Cho/carn_acyl_trans"/>
</dbReference>
<dbReference type="InterPro" id="IPR042572">
    <property type="entry name" value="Carn_acyl_trans_N"/>
</dbReference>
<comment type="similarity">
    <text evidence="3">Belongs to the carnitine/choline acetyltransferase family.</text>
</comment>
<evidence type="ECO:0000256" key="13">
    <source>
        <dbReference type="ARBA" id="ARBA00066418"/>
    </source>
</evidence>
<dbReference type="InterPro" id="IPR000542">
    <property type="entry name" value="Carn_acyl_trans"/>
</dbReference>
<evidence type="ECO:0000313" key="17">
    <source>
        <dbReference type="Proteomes" id="UP000192220"/>
    </source>
</evidence>
<dbReference type="PROSITE" id="PS00439">
    <property type="entry name" value="ACYLTRANSF_C_1"/>
    <property type="match status" value="1"/>
</dbReference>
<evidence type="ECO:0000256" key="5">
    <source>
        <dbReference type="ARBA" id="ARBA00022679"/>
    </source>
</evidence>
<dbReference type="GO" id="GO:0006635">
    <property type="term" value="P:fatty acid beta-oxidation"/>
    <property type="evidence" value="ECO:0007669"/>
    <property type="project" value="UniProtKB-UniPathway"/>
</dbReference>
<comment type="pathway">
    <text evidence="2">Lipid metabolism; fatty acid beta-oxidation.</text>
</comment>
<keyword evidence="7" id="KW-0007">Acetylation</keyword>
<evidence type="ECO:0000256" key="11">
    <source>
        <dbReference type="ARBA" id="ARBA00048999"/>
    </source>
</evidence>
<dbReference type="EC" id="2.3.1.137" evidence="13"/>
<accession>A0A2I4BTS5</accession>
<dbReference type="RefSeq" id="XP_013871113.1">
    <property type="nucleotide sequence ID" value="XM_014015659.1"/>
</dbReference>
<evidence type="ECO:0000256" key="7">
    <source>
        <dbReference type="ARBA" id="ARBA00022990"/>
    </source>
</evidence>
<evidence type="ECO:0000256" key="12">
    <source>
        <dbReference type="ARBA" id="ARBA00052326"/>
    </source>
</evidence>
<dbReference type="Pfam" id="PF00755">
    <property type="entry name" value="Carn_acyltransf"/>
    <property type="match status" value="1"/>
</dbReference>
<dbReference type="CTD" id="54677"/>
<dbReference type="UniPathway" id="UPA00659"/>
<dbReference type="SUPFAM" id="SSF52777">
    <property type="entry name" value="CoA-dependent acyltransferases"/>
    <property type="match status" value="2"/>
</dbReference>
<keyword evidence="17" id="KW-1185">Reference proteome</keyword>
<comment type="subcellular location">
    <subcellularLocation>
        <location evidence="1">Peroxisome</location>
    </subcellularLocation>
</comment>
<dbReference type="AlphaFoldDB" id="A0A2I4BTS5"/>
<evidence type="ECO:0000313" key="18">
    <source>
        <dbReference type="RefSeq" id="XP_013871113.1"/>
    </source>
</evidence>
<evidence type="ECO:0000256" key="6">
    <source>
        <dbReference type="ARBA" id="ARBA00022832"/>
    </source>
</evidence>
<dbReference type="GO" id="GO:0008458">
    <property type="term" value="F:carnitine O-octanoyltransferase activity"/>
    <property type="evidence" value="ECO:0007669"/>
    <property type="project" value="UniProtKB-EC"/>
</dbReference>